<feature type="region of interest" description="Disordered" evidence="1">
    <location>
        <begin position="84"/>
        <end position="140"/>
    </location>
</feature>
<dbReference type="AlphaFoldDB" id="D8P9S1"/>
<feature type="region of interest" description="Disordered" evidence="1">
    <location>
        <begin position="1"/>
        <end position="37"/>
    </location>
</feature>
<sequence length="140" mass="15185">MVCSGPGSVRGRPFLSQSGVPMETHGTPESLSTPQPGHHICPRCGGLLLTQHYIDLLDDTGQIDITAWHCTMCGEVLDPVILKNRRSPPPNLLYGTKQRKFSQRVTAVSDSRPVKQSSDDRAPDESDEESADEADQDGAS</sequence>
<feature type="compositionally biased region" description="Acidic residues" evidence="1">
    <location>
        <begin position="125"/>
        <end position="140"/>
    </location>
</feature>
<reference evidence="2 3" key="1">
    <citation type="journal article" date="2010" name="Proc. Natl. Acad. Sci. U.S.A.">
        <title>A Nitrospira metagenome illuminates the physiology and evolution of globally important nitrite-oxidizing bacteria.</title>
        <authorList>
            <person name="Lucker S."/>
            <person name="Wagner M."/>
            <person name="Maixner F."/>
            <person name="Pelletier E."/>
            <person name="Koch H."/>
            <person name="Vacherie B."/>
            <person name="Rattei T."/>
            <person name="Sinninghe Damste J."/>
            <person name="Spieck E."/>
            <person name="Le Paslier D."/>
            <person name="Daims H."/>
        </authorList>
    </citation>
    <scope>NUCLEOTIDE SEQUENCE [LARGE SCALE GENOMIC DNA]</scope>
</reference>
<gene>
    <name evidence="2" type="ORF">NIDE0197</name>
</gene>
<evidence type="ECO:0000313" key="3">
    <source>
        <dbReference type="Proteomes" id="UP000001660"/>
    </source>
</evidence>
<proteinExistence type="predicted"/>
<dbReference type="EMBL" id="FP929003">
    <property type="protein sequence ID" value="CBK39980.1"/>
    <property type="molecule type" value="Genomic_DNA"/>
</dbReference>
<name>D8P9S1_9BACT</name>
<dbReference type="Proteomes" id="UP000001660">
    <property type="component" value="Chromosome"/>
</dbReference>
<dbReference type="STRING" id="330214.NIDE0197"/>
<organism evidence="2 3">
    <name type="scientific">Nitrospira defluvii</name>
    <dbReference type="NCBI Taxonomy" id="330214"/>
    <lineage>
        <taxon>Bacteria</taxon>
        <taxon>Pseudomonadati</taxon>
        <taxon>Nitrospirota</taxon>
        <taxon>Nitrospiria</taxon>
        <taxon>Nitrospirales</taxon>
        <taxon>Nitrospiraceae</taxon>
        <taxon>Nitrospira</taxon>
    </lineage>
</organism>
<dbReference type="HOGENOM" id="CLU_1831472_0_0_0"/>
<dbReference type="KEGG" id="nde:NIDE0197"/>
<evidence type="ECO:0000256" key="1">
    <source>
        <dbReference type="SAM" id="MobiDB-lite"/>
    </source>
</evidence>
<keyword evidence="3" id="KW-1185">Reference proteome</keyword>
<evidence type="ECO:0000313" key="2">
    <source>
        <dbReference type="EMBL" id="CBK39980.1"/>
    </source>
</evidence>
<protein>
    <submittedName>
        <fullName evidence="2">Uncharacterized protein</fullName>
    </submittedName>
</protein>
<accession>D8P9S1</accession>